<dbReference type="RefSeq" id="WP_380646192.1">
    <property type="nucleotide sequence ID" value="NZ_JBHSJB010000010.1"/>
</dbReference>
<dbReference type="Pfam" id="PF13335">
    <property type="entry name" value="Mg_chelatase_C"/>
    <property type="match status" value="1"/>
</dbReference>
<dbReference type="Pfam" id="PF01078">
    <property type="entry name" value="Mg_chelatase"/>
    <property type="match status" value="1"/>
</dbReference>
<evidence type="ECO:0000256" key="1">
    <source>
        <dbReference type="SAM" id="MobiDB-lite"/>
    </source>
</evidence>
<evidence type="ECO:0000313" key="4">
    <source>
        <dbReference type="EMBL" id="MFC5054289.1"/>
    </source>
</evidence>
<dbReference type="GO" id="GO:0005524">
    <property type="term" value="F:ATP binding"/>
    <property type="evidence" value="ECO:0007669"/>
    <property type="project" value="UniProtKB-KW"/>
</dbReference>
<dbReference type="EMBL" id="JBHSJB010000010">
    <property type="protein sequence ID" value="MFC5054289.1"/>
    <property type="molecule type" value="Genomic_DNA"/>
</dbReference>
<dbReference type="Pfam" id="PF13541">
    <property type="entry name" value="ChlI"/>
    <property type="match status" value="1"/>
</dbReference>
<dbReference type="SUPFAM" id="SSF54211">
    <property type="entry name" value="Ribosomal protein S5 domain 2-like"/>
    <property type="match status" value="1"/>
</dbReference>
<dbReference type="Gene3D" id="3.30.230.10">
    <property type="match status" value="1"/>
</dbReference>
<keyword evidence="4" id="KW-0547">Nucleotide-binding</keyword>
<sequence length="505" mass="53758">MTLSPIRSLTPVTGGARDLTITAALDADHHPVHTPPPGPRHVTPEQLDRVKTALRNTDLPYPTTPVTVEGDLPTGGGHPIHDLAVAIAVLTAAGGMPRLDDTVVVGALGLDGSVRPAVGIRQCLLALRNRTDVRRVIIPGADLVTAPTLDHVAVLGADTVADVVAYARGRRDALIPALSLPPPAACALPPFLDGLVLSPWVARGLAAAAAGGHHVLLTGPDPDDRSLFAHALTALLPALTDEQAFILAENRRYGGPADSTPPDHLPPYRAAHRDASLSSLIGSSRGPGAALLATYGVLHLPDAGGRPREQWEELWQLIDSREVILPVNGTPTFFTADPLLVLSMEGLPSQMRQVPPMIYDRVSVRLHVTRTDHHHRPDQEPPSQEPPGQDGPDDKPLDGDMVALPVLARTVAAARLRAARRWLDTGVSTNAEVPEDALAAGSVLPRASCELLDRHHRAGVLSERGVDEVRRLAWSLADLDACPRPEPRHVEQAVALRLQCRPASR</sequence>
<accession>A0ABV9XVA6</accession>
<reference evidence="5" key="1">
    <citation type="journal article" date="2019" name="Int. J. Syst. Evol. Microbiol.">
        <title>The Global Catalogue of Microorganisms (GCM) 10K type strain sequencing project: providing services to taxonomists for standard genome sequencing and annotation.</title>
        <authorList>
            <consortium name="The Broad Institute Genomics Platform"/>
            <consortium name="The Broad Institute Genome Sequencing Center for Infectious Disease"/>
            <person name="Wu L."/>
            <person name="Ma J."/>
        </authorList>
    </citation>
    <scope>NUCLEOTIDE SEQUENCE [LARGE SCALE GENOMIC DNA]</scope>
    <source>
        <strain evidence="5">KCTC 12848</strain>
    </source>
</reference>
<evidence type="ECO:0000313" key="5">
    <source>
        <dbReference type="Proteomes" id="UP001595833"/>
    </source>
</evidence>
<dbReference type="InterPro" id="IPR020568">
    <property type="entry name" value="Ribosomal_Su5_D2-typ_SF"/>
</dbReference>
<proteinExistence type="predicted"/>
<feature type="domain" description="Magnesium chelatase ChlI-like catalytic" evidence="2">
    <location>
        <begin position="203"/>
        <end position="349"/>
    </location>
</feature>
<feature type="region of interest" description="Disordered" evidence="1">
    <location>
        <begin position="372"/>
        <end position="400"/>
    </location>
</feature>
<dbReference type="InterPro" id="IPR014721">
    <property type="entry name" value="Ribsml_uS5_D2-typ_fold_subgr"/>
</dbReference>
<feature type="domain" description="Mg chelatase-related protein C-terminal" evidence="3">
    <location>
        <begin position="407"/>
        <end position="497"/>
    </location>
</feature>
<gene>
    <name evidence="4" type="ORF">ACFPFM_11025</name>
</gene>
<dbReference type="Proteomes" id="UP001595833">
    <property type="component" value="Unassembled WGS sequence"/>
</dbReference>
<name>A0ABV9XVA6_9PSEU</name>
<evidence type="ECO:0000259" key="3">
    <source>
        <dbReference type="Pfam" id="PF13335"/>
    </source>
</evidence>
<dbReference type="InterPro" id="IPR027417">
    <property type="entry name" value="P-loop_NTPase"/>
</dbReference>
<protein>
    <submittedName>
        <fullName evidence="4">ATP-binding protein</fullName>
    </submittedName>
</protein>
<dbReference type="InterPro" id="IPR000523">
    <property type="entry name" value="Mg_chelatse_chII-like_cat_dom"/>
</dbReference>
<comment type="caution">
    <text evidence="4">The sequence shown here is derived from an EMBL/GenBank/DDBJ whole genome shotgun (WGS) entry which is preliminary data.</text>
</comment>
<organism evidence="4 5">
    <name type="scientific">Saccharothrix xinjiangensis</name>
    <dbReference type="NCBI Taxonomy" id="204798"/>
    <lineage>
        <taxon>Bacteria</taxon>
        <taxon>Bacillati</taxon>
        <taxon>Actinomycetota</taxon>
        <taxon>Actinomycetes</taxon>
        <taxon>Pseudonocardiales</taxon>
        <taxon>Pseudonocardiaceae</taxon>
        <taxon>Saccharothrix</taxon>
    </lineage>
</organism>
<keyword evidence="5" id="KW-1185">Reference proteome</keyword>
<dbReference type="SUPFAM" id="SSF52540">
    <property type="entry name" value="P-loop containing nucleoside triphosphate hydrolases"/>
    <property type="match status" value="1"/>
</dbReference>
<evidence type="ECO:0000259" key="2">
    <source>
        <dbReference type="Pfam" id="PF01078"/>
    </source>
</evidence>
<dbReference type="InterPro" id="IPR025158">
    <property type="entry name" value="Mg_chelat-rel_C"/>
</dbReference>
<dbReference type="Gene3D" id="3.40.50.300">
    <property type="entry name" value="P-loop containing nucleotide triphosphate hydrolases"/>
    <property type="match status" value="1"/>
</dbReference>
<keyword evidence="4" id="KW-0067">ATP-binding</keyword>